<dbReference type="Pfam" id="PF01607">
    <property type="entry name" value="CBM_14"/>
    <property type="match status" value="1"/>
</dbReference>
<dbReference type="GO" id="GO:0008061">
    <property type="term" value="F:chitin binding"/>
    <property type="evidence" value="ECO:0007669"/>
    <property type="project" value="UniProtKB-KW"/>
</dbReference>
<evidence type="ECO:0000259" key="13">
    <source>
        <dbReference type="PROSITE" id="PS50940"/>
    </source>
</evidence>
<organism evidence="15 16">
    <name type="scientific">Clanis bilineata nucleopolyhedrovirus</name>
    <dbReference type="NCBI Taxonomy" id="1307957"/>
    <lineage>
        <taxon>Viruses</taxon>
        <taxon>Viruses incertae sedis</taxon>
        <taxon>Naldaviricetes</taxon>
        <taxon>Lefavirales</taxon>
        <taxon>Baculoviridae</taxon>
        <taxon>Alphabaculovirus</taxon>
        <taxon>Alphabaculovirus clabilineatae</taxon>
    </lineage>
</organism>
<dbReference type="PROSITE" id="PS51807">
    <property type="entry name" value="ZF_C2HC_BV"/>
    <property type="match status" value="1"/>
</dbReference>
<protein>
    <submittedName>
        <fullName evidence="15">VP91</fullName>
    </submittedName>
</protein>
<evidence type="ECO:0000256" key="5">
    <source>
        <dbReference type="ARBA" id="ARBA00022737"/>
    </source>
</evidence>
<dbReference type="GO" id="GO:0044423">
    <property type="term" value="C:virion component"/>
    <property type="evidence" value="ECO:0007669"/>
    <property type="project" value="UniProtKB-KW"/>
</dbReference>
<keyword evidence="9" id="KW-1015">Disulfide bond</keyword>
<dbReference type="RefSeq" id="YP_717614.1">
    <property type="nucleotide sequence ID" value="NC_008293.1"/>
</dbReference>
<dbReference type="InterPro" id="IPR013682">
    <property type="entry name" value="BaculoV_Vp91_N"/>
</dbReference>
<keyword evidence="16" id="KW-1185">Reference proteome</keyword>
<keyword evidence="3" id="KW-0479">Metal-binding</keyword>
<dbReference type="PROSITE" id="PS50940">
    <property type="entry name" value="CHIT_BIND_II"/>
    <property type="match status" value="1"/>
</dbReference>
<evidence type="ECO:0000256" key="1">
    <source>
        <dbReference type="ARBA" id="ARBA00004328"/>
    </source>
</evidence>
<keyword evidence="5" id="KW-0677">Repeat</keyword>
<dbReference type="Proteomes" id="UP000214353">
    <property type="component" value="Segment"/>
</dbReference>
<evidence type="ECO:0000256" key="6">
    <source>
        <dbReference type="ARBA" id="ARBA00022771"/>
    </source>
</evidence>
<evidence type="ECO:0000313" key="15">
    <source>
        <dbReference type="EMBL" id="ABF47418.1"/>
    </source>
</evidence>
<dbReference type="InterPro" id="IPR036508">
    <property type="entry name" value="Chitin-bd_dom_sf"/>
</dbReference>
<feature type="compositionally biased region" description="Acidic residues" evidence="11">
    <location>
        <begin position="650"/>
        <end position="672"/>
    </location>
</feature>
<keyword evidence="6" id="KW-0863">Zinc-finger</keyword>
<evidence type="ECO:0000256" key="9">
    <source>
        <dbReference type="ARBA" id="ARBA00023157"/>
    </source>
</evidence>
<dbReference type="KEGG" id="vg:5141896"/>
<evidence type="ECO:0000256" key="12">
    <source>
        <dbReference type="SAM" id="Phobius"/>
    </source>
</evidence>
<dbReference type="SMART" id="SM00494">
    <property type="entry name" value="ChtBD2"/>
    <property type="match status" value="2"/>
</dbReference>
<keyword evidence="7" id="KW-0862">Zinc</keyword>
<proteinExistence type="predicted"/>
<dbReference type="Pfam" id="PF08475">
    <property type="entry name" value="Baculo_VP91_N"/>
    <property type="match status" value="1"/>
</dbReference>
<keyword evidence="10" id="KW-0325">Glycoprotein</keyword>
<evidence type="ECO:0000256" key="7">
    <source>
        <dbReference type="ARBA" id="ARBA00022833"/>
    </source>
</evidence>
<dbReference type="InterPro" id="IPR002557">
    <property type="entry name" value="Chitin-bd_dom"/>
</dbReference>
<evidence type="ECO:0000256" key="3">
    <source>
        <dbReference type="ARBA" id="ARBA00022723"/>
    </source>
</evidence>
<keyword evidence="12" id="KW-0812">Transmembrane</keyword>
<evidence type="ECO:0000256" key="4">
    <source>
        <dbReference type="ARBA" id="ARBA00022729"/>
    </source>
</evidence>
<dbReference type="OrthoDB" id="542at10239"/>
<keyword evidence="4" id="KW-0732">Signal</keyword>
<feature type="domain" description="Chitin-binding type-2" evidence="13">
    <location>
        <begin position="222"/>
        <end position="280"/>
    </location>
</feature>
<dbReference type="GO" id="GO:0008270">
    <property type="term" value="F:zinc ion binding"/>
    <property type="evidence" value="ECO:0007669"/>
    <property type="project" value="UniProtKB-KW"/>
</dbReference>
<keyword evidence="8" id="KW-0946">Virion</keyword>
<evidence type="ECO:0000256" key="10">
    <source>
        <dbReference type="ARBA" id="ARBA00023180"/>
    </source>
</evidence>
<dbReference type="GO" id="GO:0005576">
    <property type="term" value="C:extracellular region"/>
    <property type="evidence" value="ECO:0007669"/>
    <property type="project" value="InterPro"/>
</dbReference>
<keyword evidence="2" id="KW-0147">Chitin-binding</keyword>
<feature type="domain" description="Zinc finger C2HC baculovirus (BV)-type profile" evidence="14">
    <location>
        <begin position="145"/>
        <end position="195"/>
    </location>
</feature>
<evidence type="ECO:0000313" key="16">
    <source>
        <dbReference type="Proteomes" id="UP000214353"/>
    </source>
</evidence>
<dbReference type="CAZy" id="CBM14">
    <property type="family name" value="Carbohydrate-Binding Module Family 14"/>
</dbReference>
<evidence type="ECO:0000259" key="14">
    <source>
        <dbReference type="PROSITE" id="PS51807"/>
    </source>
</evidence>
<feature type="transmembrane region" description="Helical" evidence="12">
    <location>
        <begin position="6"/>
        <end position="28"/>
    </location>
</feature>
<reference evidence="15 16" key="1">
    <citation type="journal article" date="2009" name="BMC Genomics">
        <title>Genomic sequence, organization and characteristics of a new nucleopolyhedrovirus isolated from Clanis bilineata larva.</title>
        <authorList>
            <person name="Zhu S.Y."/>
            <person name="Yi J.P."/>
            <person name="Shen W.D."/>
            <person name="Wang L.Q."/>
            <person name="He H.G."/>
            <person name="Wang Y."/>
            <person name="Li B."/>
            <person name="Wang W.B."/>
        </authorList>
    </citation>
    <scope>NUCLEOTIDE SEQUENCE [LARGE SCALE GENOMIC DNA]</scope>
    <source>
        <strain evidence="15">DZ1</strain>
    </source>
</reference>
<dbReference type="SUPFAM" id="SSF57625">
    <property type="entry name" value="Invertebrate chitin-binding proteins"/>
    <property type="match status" value="1"/>
</dbReference>
<dbReference type="GeneID" id="5141896"/>
<evidence type="ECO:0000256" key="2">
    <source>
        <dbReference type="ARBA" id="ARBA00022669"/>
    </source>
</evidence>
<feature type="region of interest" description="Disordered" evidence="11">
    <location>
        <begin position="648"/>
        <end position="672"/>
    </location>
</feature>
<name>Q0N425_9ABAC</name>
<comment type="subcellular location">
    <subcellularLocation>
        <location evidence="1">Virion</location>
    </subcellularLocation>
</comment>
<sequence length="833" mass="95486">MLTVPLLLVAITITIIFIILYLVIYNDFNENEFDNRLKVLEEYMKRTNAISPLPEHITYVSDVDGSLYTLTTFNVKTLNVVKQTHHDDNYEFFDFLQQSLVPVEHNNEPRLKPDPLDNTKYLVRGDDGWIQFSCPHNEKFENDTCVPIEVCDNLDIGNHGLTSHMIDRLVFNRRFSSLKESSQNDTTHPVLYLRCLSGGSHVIEECPPNHLYDVQSRSCQLTNVCKDRPDGFILNTFNENLDINQYYVCQNQTVQLATCPVGQIFDRNLLECREGFPCEIFGEGHTFITSDIGPNQYYLCTSISEKELITCVFRSMDSNGKFSCSGDTLCSVFAQGTGTQIKVYEDDTLSFNQGLFECKDFQVSQDVTCDTSNLIVDKLFNNRFTVDVHLPKEIYDVNLGACVPFNSSLVRLKNNFYLIDYPNNEYELNFNTMFSGVTQRINDLLRKNDFDNMMVLYARDINDSMGVNVITGNSIQCFGSYLYDAFNGYRVNFCDTDGHTVVSEITFTDEQYFQPRSVSVAVDKDLGARECWLRMNTVNNYVEMDVFTTKITTNIRQSDVCNQFLDAFAEKYTTLWQKYTTPKPKIYYKNENSVSNTGVYPANILKSDIVNKDIDTLQPLFNIFETYETLNPMFNPFNDNHIEIEKQEDNEPEEVTPPTPEEEINPPDELDPEINVPEESAPPEEIETIKSNSKILDYSCFYSLPTFKLTTCIIEEDFIQTAIQELRSNVKVDSLCENAVGLANVINSYAYLGNSVGCKSNLNADLNTITINRIEDGPQFLNLETQSNDHDKYNLWIHKNGEYYVACPPELLQSDFSCAVEKNKLYFIEDLQS</sequence>
<keyword evidence="12" id="KW-1133">Transmembrane helix</keyword>
<accession>Q0N425</accession>
<evidence type="ECO:0000256" key="11">
    <source>
        <dbReference type="SAM" id="MobiDB-lite"/>
    </source>
</evidence>
<evidence type="ECO:0000256" key="8">
    <source>
        <dbReference type="ARBA" id="ARBA00022844"/>
    </source>
</evidence>
<dbReference type="EMBL" id="DQ504428">
    <property type="protein sequence ID" value="ABF47418.1"/>
    <property type="molecule type" value="Genomic_DNA"/>
</dbReference>
<keyword evidence="12" id="KW-0472">Membrane</keyword>